<name>A0A1U9JSX5_9HYPH</name>
<dbReference type="STRING" id="1902579.BHV28_02380"/>
<proteinExistence type="predicted"/>
<accession>A0A1U9JSX5</accession>
<dbReference type="AlphaFoldDB" id="A0A1U9JSX5"/>
<organism evidence="1 2">
    <name type="scientific">Candidatus Tokpelaia hoelldobleri</name>
    <dbReference type="NCBI Taxonomy" id="1902579"/>
    <lineage>
        <taxon>Bacteria</taxon>
        <taxon>Pseudomonadati</taxon>
        <taxon>Pseudomonadota</taxon>
        <taxon>Alphaproteobacteria</taxon>
        <taxon>Hyphomicrobiales</taxon>
        <taxon>Candidatus Tokpelaia</taxon>
    </lineage>
</organism>
<evidence type="ECO:0000313" key="1">
    <source>
        <dbReference type="EMBL" id="AQS40960.1"/>
    </source>
</evidence>
<dbReference type="EMBL" id="CP017315">
    <property type="protein sequence ID" value="AQS40960.1"/>
    <property type="molecule type" value="Genomic_DNA"/>
</dbReference>
<protein>
    <submittedName>
        <fullName evidence="1">Chemotaxis protein</fullName>
    </submittedName>
</protein>
<reference evidence="1 2" key="1">
    <citation type="journal article" date="2010" name="Science">
        <title>Genomic comparison of the ants Camponotus floridanus and Harpegnathos saltator.</title>
        <authorList>
            <person name="Bonasio R."/>
            <person name="Zhang G."/>
            <person name="Ye C."/>
            <person name="Mutti N.S."/>
            <person name="Fang X."/>
            <person name="Qin N."/>
            <person name="Donahue G."/>
            <person name="Yang P."/>
            <person name="Li Q."/>
            <person name="Li C."/>
            <person name="Zhang P."/>
            <person name="Huang Z."/>
            <person name="Berger S.L."/>
            <person name="Reinberg D."/>
            <person name="Wang J."/>
            <person name="Liebig J."/>
        </authorList>
    </citation>
    <scope>NUCLEOTIDE SEQUENCE [LARGE SCALE GENOMIC DNA]</scope>
    <source>
        <strain evidence="1 2">Hsal</strain>
    </source>
</reference>
<evidence type="ECO:0000313" key="2">
    <source>
        <dbReference type="Proteomes" id="UP000188912"/>
    </source>
</evidence>
<dbReference type="KEGG" id="thd:BHV28_02380"/>
<dbReference type="Proteomes" id="UP000188912">
    <property type="component" value="Chromosome"/>
</dbReference>
<gene>
    <name evidence="1" type="ORF">BHV28_02380</name>
</gene>
<reference evidence="1 2" key="2">
    <citation type="journal article" date="2016" name="Sci. Rep.">
        <title>The genome of Rhizobiales bacteria in predatory ants reveals urease gene functions but no genes for nitrogen fixation.</title>
        <authorList>
            <person name="Neuvonen M.M."/>
            <person name="Tamarit D."/>
            <person name="Naslund K."/>
            <person name="Liebig J."/>
            <person name="Feldhaar H."/>
            <person name="Moran N.A."/>
            <person name="Guy L."/>
            <person name="Andersson S.G."/>
        </authorList>
    </citation>
    <scope>NUCLEOTIDE SEQUENCE [LARGE SCALE GENOMIC DNA]</scope>
    <source>
        <strain evidence="1 2">Hsal</strain>
    </source>
</reference>
<keyword evidence="2" id="KW-1185">Reference proteome</keyword>
<sequence>MTGRRFIAWVLAGGIAGLGTLFSAVAAVAPDAASPAMLVRLLQIGQDDVASGQRQALAQQARTMSELSGQLSRMAAAVFEDEANFHALLIYLLNGGDRDIVKGILARLPEERKEQPLARAALAFSENHKKELMSIVGESGIDKMAMPEALRLSAYLGTVPDLARKKPQLASDWLDYVRTAAPGSLFEEAAIRRQLRITANLGDIDKTCLLVRSYASRFANSPYASDFWSEFVGILPMIEHKISNEALEALLKPIPSGRIQYISWLQVARSALIDGRMDRAFFSASRAEKLAQDMALDDTTARLYTAASKAGSTAAFDAAKILKALQADHLHDNDRELLIAALTVAQGVIEPPASQIKEGLPLLPAVGDSVVGQVTPPNTEDANAIDEFVKKMQKKLDDVDALLKEQEE</sequence>